<dbReference type="GeneID" id="106178316"/>
<dbReference type="AlphaFoldDB" id="A0A2R2MLU8"/>
<dbReference type="InterPro" id="IPR011333">
    <property type="entry name" value="SKP1/BTB/POZ_sf"/>
</dbReference>
<name>A0A2R2MLU8_LINAN</name>
<keyword evidence="1" id="KW-0880">Kelch repeat</keyword>
<keyword evidence="4" id="KW-1185">Reference proteome</keyword>
<sequence length="103" mass="11576">MENNDDSMDCTGIKGADSERDIIKRRISKQACDVFNDLRESGALCDVTIKCDGRDFHVHRIIMSGCSPYFRALFSNDLSESFKSEILIPNVSAADMELIIQKI</sequence>
<dbReference type="Gene3D" id="3.30.710.10">
    <property type="entry name" value="Potassium Channel Kv1.1, Chain A"/>
    <property type="match status" value="1"/>
</dbReference>
<dbReference type="PANTHER" id="PTHR24412">
    <property type="entry name" value="KELCH PROTEIN"/>
    <property type="match status" value="1"/>
</dbReference>
<protein>
    <submittedName>
        <fullName evidence="5">Kelch-like protein 10</fullName>
    </submittedName>
</protein>
<organism evidence="4 5">
    <name type="scientific">Lingula anatina</name>
    <name type="common">Brachiopod</name>
    <name type="synonym">Lingula unguis</name>
    <dbReference type="NCBI Taxonomy" id="7574"/>
    <lineage>
        <taxon>Eukaryota</taxon>
        <taxon>Metazoa</taxon>
        <taxon>Spiralia</taxon>
        <taxon>Lophotrochozoa</taxon>
        <taxon>Brachiopoda</taxon>
        <taxon>Linguliformea</taxon>
        <taxon>Lingulata</taxon>
        <taxon>Lingulida</taxon>
        <taxon>Linguloidea</taxon>
        <taxon>Lingulidae</taxon>
        <taxon>Lingula</taxon>
    </lineage>
</organism>
<evidence type="ECO:0000313" key="5">
    <source>
        <dbReference type="RefSeq" id="XP_023931180.1"/>
    </source>
</evidence>
<feature type="domain" description="BTB" evidence="3">
    <location>
        <begin position="45"/>
        <end position="103"/>
    </location>
</feature>
<dbReference type="RefSeq" id="XP_023931180.1">
    <property type="nucleotide sequence ID" value="XM_024075412.1"/>
</dbReference>
<dbReference type="InParanoid" id="A0A2R2MLU8"/>
<dbReference type="KEGG" id="lak:106178316"/>
<dbReference type="PANTHER" id="PTHR24412:SF172">
    <property type="entry name" value="KELCH-LIKE PROTEIN 10"/>
    <property type="match status" value="1"/>
</dbReference>
<dbReference type="PROSITE" id="PS50097">
    <property type="entry name" value="BTB"/>
    <property type="match status" value="1"/>
</dbReference>
<evidence type="ECO:0000256" key="1">
    <source>
        <dbReference type="ARBA" id="ARBA00022441"/>
    </source>
</evidence>
<dbReference type="InterPro" id="IPR000210">
    <property type="entry name" value="BTB/POZ_dom"/>
</dbReference>
<accession>A0A2R2MLU8</accession>
<evidence type="ECO:0000256" key="2">
    <source>
        <dbReference type="ARBA" id="ARBA00022737"/>
    </source>
</evidence>
<dbReference type="Pfam" id="PF00651">
    <property type="entry name" value="BTB"/>
    <property type="match status" value="1"/>
</dbReference>
<evidence type="ECO:0000313" key="4">
    <source>
        <dbReference type="Proteomes" id="UP000085678"/>
    </source>
</evidence>
<keyword evidence="2" id="KW-0677">Repeat</keyword>
<dbReference type="FunCoup" id="A0A2R2MLU8">
    <property type="interactions" value="338"/>
</dbReference>
<proteinExistence type="predicted"/>
<gene>
    <name evidence="5" type="primary">LOC106178316</name>
</gene>
<dbReference type="Proteomes" id="UP000085678">
    <property type="component" value="Unplaced"/>
</dbReference>
<reference evidence="5" key="1">
    <citation type="submission" date="2025-08" db="UniProtKB">
        <authorList>
            <consortium name="RefSeq"/>
        </authorList>
    </citation>
    <scope>IDENTIFICATION</scope>
    <source>
        <tissue evidence="5">Gonads</tissue>
    </source>
</reference>
<dbReference type="OrthoDB" id="45365at2759"/>
<dbReference type="STRING" id="7574.A0A2R2MLU8"/>
<dbReference type="SUPFAM" id="SSF54695">
    <property type="entry name" value="POZ domain"/>
    <property type="match status" value="1"/>
</dbReference>
<evidence type="ECO:0000259" key="3">
    <source>
        <dbReference type="PROSITE" id="PS50097"/>
    </source>
</evidence>